<dbReference type="RefSeq" id="WP_165864515.1">
    <property type="nucleotide sequence ID" value="NZ_AP025739.1"/>
</dbReference>
<evidence type="ECO:0000256" key="3">
    <source>
        <dbReference type="ARBA" id="ARBA00023015"/>
    </source>
</evidence>
<dbReference type="Pfam" id="PF00196">
    <property type="entry name" value="GerE"/>
    <property type="match status" value="1"/>
</dbReference>
<dbReference type="Gene3D" id="1.25.40.10">
    <property type="entry name" value="Tetratricopeptide repeat domain"/>
    <property type="match status" value="1"/>
</dbReference>
<dbReference type="PROSITE" id="PS50110">
    <property type="entry name" value="RESPONSE_REGULATORY"/>
    <property type="match status" value="1"/>
</dbReference>
<dbReference type="InterPro" id="IPR016032">
    <property type="entry name" value="Sig_transdc_resp-reg_C-effctor"/>
</dbReference>
<dbReference type="GO" id="GO:0005829">
    <property type="term" value="C:cytosol"/>
    <property type="evidence" value="ECO:0007669"/>
    <property type="project" value="TreeGrafter"/>
</dbReference>
<dbReference type="SUPFAM" id="SSF46894">
    <property type="entry name" value="C-terminal effector domain of the bipartite response regulators"/>
    <property type="match status" value="1"/>
</dbReference>
<gene>
    <name evidence="6" type="ORF">CCAX7_004540</name>
</gene>
<sequence>MSKGTILIVDDTTDSLRLLAEILLAEGYTVRPADSGELALASAATNPPELILLDIRMPKIDGFEVCRRLKTRVETRDIPVIFISAMNAIDERVEGLKLGAVDFISKPYQRAELLARVHNHLTQSRMRLDLEKLVMERTAELRISKGVLDQAVKSAMEQHDWGLAVRLMEANAFPIIAQSEEIRQWLLGLPATALEAQPKLAYWRAFVLLGTGKLSAAEDALRIAERGCAREGDLLGQISVRAMMASVAASRGEGARSVLLSKEALGLIPADSYLSRALAHHWLGCAYCVSGLPILAEEEFLEANALSERLEGAQRWLIPISFAWYGRALFLQGRCNTALAVCRQASSLDRQYGGVLYSPNILFECDIHIERNLMDAASQLLGKSLDLSGPVDQWNAEPSAWVSAAQVRYAEGDSEAGDYIVENLCAWAKRNGGVHFQNLAEAVRAQYWLKDGQLERAAMWAAERELGVDDEIEYSRERLYLAVAQLRLERDRRAKDPASVGHAIRLLGRLRSAAERDCRMGDALQCLVLEALAFDQVGDLDASYKALEKALSLIISESSFRVLLDQGAPMQRLLQAVSRRGLLPETTSSLSAMFDPAPSGVSSQSEAASSMATHEPLSGILTERELDLLKLIHAGYSNAEISDSLFISHNTVKTHIKNLYLKLNARNRTQALARARDFGIIA</sequence>
<dbReference type="Proteomes" id="UP000287394">
    <property type="component" value="Chromosome"/>
</dbReference>
<dbReference type="SUPFAM" id="SSF48452">
    <property type="entry name" value="TPR-like"/>
    <property type="match status" value="1"/>
</dbReference>
<dbReference type="AlphaFoldDB" id="A0A402D2S8"/>
<dbReference type="GO" id="GO:0006355">
    <property type="term" value="P:regulation of DNA-templated transcription"/>
    <property type="evidence" value="ECO:0007669"/>
    <property type="project" value="InterPro"/>
</dbReference>
<dbReference type="InterPro" id="IPR036388">
    <property type="entry name" value="WH-like_DNA-bd_sf"/>
</dbReference>
<evidence type="ECO:0000313" key="7">
    <source>
        <dbReference type="Proteomes" id="UP000287394"/>
    </source>
</evidence>
<dbReference type="GO" id="GO:0032993">
    <property type="term" value="C:protein-DNA complex"/>
    <property type="evidence" value="ECO:0007669"/>
    <property type="project" value="TreeGrafter"/>
</dbReference>
<evidence type="ECO:0000256" key="4">
    <source>
        <dbReference type="ARBA" id="ARBA00023125"/>
    </source>
</evidence>
<dbReference type="Pfam" id="PF17874">
    <property type="entry name" value="TPR_MalT"/>
    <property type="match status" value="1"/>
</dbReference>
<dbReference type="PANTHER" id="PTHR48111">
    <property type="entry name" value="REGULATOR OF RPOS"/>
    <property type="match status" value="1"/>
</dbReference>
<dbReference type="Pfam" id="PF00072">
    <property type="entry name" value="Response_reg"/>
    <property type="match status" value="1"/>
</dbReference>
<keyword evidence="2" id="KW-0902">Two-component regulatory system</keyword>
<dbReference type="InterPro" id="IPR039420">
    <property type="entry name" value="WalR-like"/>
</dbReference>
<reference evidence="6 7" key="1">
    <citation type="journal article" date="2019" name="Int. J. Syst. Evol. Microbiol.">
        <title>Capsulimonas corticalis gen. nov., sp. nov., an aerobic capsulated bacterium, of a novel bacterial order, Capsulimonadales ord. nov., of the class Armatimonadia of the phylum Armatimonadetes.</title>
        <authorList>
            <person name="Li J."/>
            <person name="Kudo C."/>
            <person name="Tonouchi A."/>
        </authorList>
    </citation>
    <scope>NUCLEOTIDE SEQUENCE [LARGE SCALE GENOMIC DNA]</scope>
    <source>
        <strain evidence="6 7">AX-7</strain>
    </source>
</reference>
<evidence type="ECO:0000256" key="1">
    <source>
        <dbReference type="ARBA" id="ARBA00022553"/>
    </source>
</evidence>
<dbReference type="SUPFAM" id="SSF52172">
    <property type="entry name" value="CheY-like"/>
    <property type="match status" value="1"/>
</dbReference>
<dbReference type="Gene3D" id="1.10.10.10">
    <property type="entry name" value="Winged helix-like DNA-binding domain superfamily/Winged helix DNA-binding domain"/>
    <property type="match status" value="1"/>
</dbReference>
<dbReference type="InterPro" id="IPR001789">
    <property type="entry name" value="Sig_transdc_resp-reg_receiver"/>
</dbReference>
<protein>
    <submittedName>
        <fullName evidence="6">Uncharacterized protein</fullName>
    </submittedName>
</protein>
<proteinExistence type="predicted"/>
<dbReference type="InterPro" id="IPR011990">
    <property type="entry name" value="TPR-like_helical_dom_sf"/>
</dbReference>
<dbReference type="KEGG" id="ccot:CCAX7_004540"/>
<dbReference type="InterPro" id="IPR011006">
    <property type="entry name" value="CheY-like_superfamily"/>
</dbReference>
<dbReference type="EMBL" id="AP025739">
    <property type="protein sequence ID" value="BDI28403.1"/>
    <property type="molecule type" value="Genomic_DNA"/>
</dbReference>
<keyword evidence="3" id="KW-0805">Transcription regulation</keyword>
<dbReference type="GO" id="GO:0000156">
    <property type="term" value="F:phosphorelay response regulator activity"/>
    <property type="evidence" value="ECO:0007669"/>
    <property type="project" value="TreeGrafter"/>
</dbReference>
<dbReference type="PROSITE" id="PS50043">
    <property type="entry name" value="HTH_LUXR_2"/>
    <property type="match status" value="1"/>
</dbReference>
<evidence type="ECO:0000313" key="6">
    <source>
        <dbReference type="EMBL" id="BDI28403.1"/>
    </source>
</evidence>
<dbReference type="InterPro" id="IPR000792">
    <property type="entry name" value="Tscrpt_reg_LuxR_C"/>
</dbReference>
<dbReference type="CDD" id="cd06170">
    <property type="entry name" value="LuxR_C_like"/>
    <property type="match status" value="1"/>
</dbReference>
<dbReference type="CDD" id="cd19920">
    <property type="entry name" value="REC_PA4781-like"/>
    <property type="match status" value="1"/>
</dbReference>
<dbReference type="GO" id="GO:0000976">
    <property type="term" value="F:transcription cis-regulatory region binding"/>
    <property type="evidence" value="ECO:0007669"/>
    <property type="project" value="TreeGrafter"/>
</dbReference>
<evidence type="ECO:0000256" key="2">
    <source>
        <dbReference type="ARBA" id="ARBA00023012"/>
    </source>
</evidence>
<name>A0A402D2S8_9BACT</name>
<dbReference type="SMART" id="SM00448">
    <property type="entry name" value="REC"/>
    <property type="match status" value="1"/>
</dbReference>
<keyword evidence="1" id="KW-0597">Phosphoprotein</keyword>
<dbReference type="Gene3D" id="3.40.50.2300">
    <property type="match status" value="1"/>
</dbReference>
<accession>A0A402D2S8</accession>
<organism evidence="6 7">
    <name type="scientific">Capsulimonas corticalis</name>
    <dbReference type="NCBI Taxonomy" id="2219043"/>
    <lineage>
        <taxon>Bacteria</taxon>
        <taxon>Bacillati</taxon>
        <taxon>Armatimonadota</taxon>
        <taxon>Armatimonadia</taxon>
        <taxon>Capsulimonadales</taxon>
        <taxon>Capsulimonadaceae</taxon>
        <taxon>Capsulimonas</taxon>
    </lineage>
</organism>
<keyword evidence="4" id="KW-0238">DNA-binding</keyword>
<dbReference type="SMART" id="SM00421">
    <property type="entry name" value="HTH_LUXR"/>
    <property type="match status" value="1"/>
</dbReference>
<dbReference type="PANTHER" id="PTHR48111:SF1">
    <property type="entry name" value="TWO-COMPONENT RESPONSE REGULATOR ORR33"/>
    <property type="match status" value="1"/>
</dbReference>
<dbReference type="InterPro" id="IPR041617">
    <property type="entry name" value="TPR_MalT"/>
</dbReference>
<keyword evidence="5" id="KW-0804">Transcription</keyword>
<evidence type="ECO:0000256" key="5">
    <source>
        <dbReference type="ARBA" id="ARBA00023163"/>
    </source>
</evidence>
<dbReference type="PROSITE" id="PS00622">
    <property type="entry name" value="HTH_LUXR_1"/>
    <property type="match status" value="1"/>
</dbReference>
<keyword evidence="7" id="KW-1185">Reference proteome</keyword>
<dbReference type="PRINTS" id="PR00038">
    <property type="entry name" value="HTHLUXR"/>
</dbReference>